<accession>A0ABS1LIP1</accession>
<comment type="caution">
    <text evidence="2">The sequence shown here is derived from an EMBL/GenBank/DDBJ whole genome shotgun (WGS) entry which is preliminary data.</text>
</comment>
<feature type="transmembrane region" description="Helical" evidence="1">
    <location>
        <begin position="54"/>
        <end position="72"/>
    </location>
</feature>
<evidence type="ECO:0000313" key="3">
    <source>
        <dbReference type="Proteomes" id="UP000675409"/>
    </source>
</evidence>
<organism evidence="2 3">
    <name type="scientific">Myceligenerans indicum</name>
    <dbReference type="NCBI Taxonomy" id="2593663"/>
    <lineage>
        <taxon>Bacteria</taxon>
        <taxon>Bacillati</taxon>
        <taxon>Actinomycetota</taxon>
        <taxon>Actinomycetes</taxon>
        <taxon>Micrococcales</taxon>
        <taxon>Promicromonosporaceae</taxon>
        <taxon>Myceligenerans</taxon>
    </lineage>
</organism>
<gene>
    <name evidence="2" type="ORF">HGK34_03930</name>
</gene>
<dbReference type="Proteomes" id="UP000675409">
    <property type="component" value="Unassembled WGS sequence"/>
</dbReference>
<keyword evidence="3" id="KW-1185">Reference proteome</keyword>
<proteinExistence type="predicted"/>
<protein>
    <submittedName>
        <fullName evidence="2">DUF2207 domain-containing protein</fullName>
    </submittedName>
</protein>
<dbReference type="RefSeq" id="WP_201845258.1">
    <property type="nucleotide sequence ID" value="NZ_JABBYC010000003.1"/>
</dbReference>
<sequence>MSDTDPRDIGPLDEGTKRILRPGAIAIGVGFALILAGGLSSFVAPALFAAVGGWITLTILCLVLAVGATLIASRRMKEGNLSAEEFDRLHGGDSRDAG</sequence>
<keyword evidence="1" id="KW-0472">Membrane</keyword>
<keyword evidence="1" id="KW-1133">Transmembrane helix</keyword>
<evidence type="ECO:0000256" key="1">
    <source>
        <dbReference type="SAM" id="Phobius"/>
    </source>
</evidence>
<evidence type="ECO:0000313" key="2">
    <source>
        <dbReference type="EMBL" id="MBL0885437.1"/>
    </source>
</evidence>
<reference evidence="2 3" key="1">
    <citation type="journal article" date="2021" name="Arch. Microbiol.">
        <title>Myceligenerans indicum sp. nov., an actinobacterium isolated from mangrove sediment of Sundarbans, India.</title>
        <authorList>
            <person name="Asha K."/>
            <person name="Bhadury P."/>
        </authorList>
    </citation>
    <scope>NUCLEOTIDE SEQUENCE [LARGE SCALE GENOMIC DNA]</scope>
    <source>
        <strain evidence="2 3">I2</strain>
    </source>
</reference>
<keyword evidence="1" id="KW-0812">Transmembrane</keyword>
<dbReference type="EMBL" id="JABBYC010000003">
    <property type="protein sequence ID" value="MBL0885437.1"/>
    <property type="molecule type" value="Genomic_DNA"/>
</dbReference>
<feature type="transmembrane region" description="Helical" evidence="1">
    <location>
        <begin position="24"/>
        <end position="48"/>
    </location>
</feature>
<name>A0ABS1LIP1_9MICO</name>